<dbReference type="RefSeq" id="WP_150893796.1">
    <property type="nucleotide sequence ID" value="NZ_VYUY01000015.1"/>
</dbReference>
<dbReference type="InterPro" id="IPR051603">
    <property type="entry name" value="Zinc-ADH_QOR/CCCR"/>
</dbReference>
<dbReference type="Gene3D" id="3.90.180.10">
    <property type="entry name" value="Medium-chain alcohol dehydrogenases, catalytic domain"/>
    <property type="match status" value="1"/>
</dbReference>
<organism evidence="3 4">
    <name type="scientific">Microbacterium caowuchunii</name>
    <dbReference type="NCBI Taxonomy" id="2614638"/>
    <lineage>
        <taxon>Bacteria</taxon>
        <taxon>Bacillati</taxon>
        <taxon>Actinomycetota</taxon>
        <taxon>Actinomycetes</taxon>
        <taxon>Micrococcales</taxon>
        <taxon>Microbacteriaceae</taxon>
        <taxon>Microbacterium</taxon>
    </lineage>
</organism>
<dbReference type="InterPro" id="IPR013154">
    <property type="entry name" value="ADH-like_N"/>
</dbReference>
<reference evidence="4" key="1">
    <citation type="submission" date="2019-09" db="EMBL/GenBank/DDBJ databases">
        <title>Mumia zhuanghuii sp. nov. isolated from the intestinal contents of plateau pika (Ochotona curzoniae) in the Qinghai-Tibet plateau of China.</title>
        <authorList>
            <person name="Tian Z."/>
        </authorList>
    </citation>
    <scope>NUCLEOTIDE SEQUENCE [LARGE SCALE GENOMIC DNA]</scope>
    <source>
        <strain evidence="4">L-033</strain>
    </source>
</reference>
<dbReference type="EMBL" id="VYUY01000015">
    <property type="protein sequence ID" value="KAA9132158.1"/>
    <property type="molecule type" value="Genomic_DNA"/>
</dbReference>
<dbReference type="Gene3D" id="3.40.50.720">
    <property type="entry name" value="NAD(P)-binding Rossmann-like Domain"/>
    <property type="match status" value="1"/>
</dbReference>
<evidence type="ECO:0000313" key="4">
    <source>
        <dbReference type="Proteomes" id="UP000326838"/>
    </source>
</evidence>
<dbReference type="CDD" id="cd05289">
    <property type="entry name" value="MDR_like_2"/>
    <property type="match status" value="1"/>
</dbReference>
<dbReference type="PANTHER" id="PTHR44154:SF1">
    <property type="entry name" value="QUINONE OXIDOREDUCTASE"/>
    <property type="match status" value="1"/>
</dbReference>
<dbReference type="SUPFAM" id="SSF51735">
    <property type="entry name" value="NAD(P)-binding Rossmann-fold domains"/>
    <property type="match status" value="1"/>
</dbReference>
<dbReference type="PANTHER" id="PTHR44154">
    <property type="entry name" value="QUINONE OXIDOREDUCTASE"/>
    <property type="match status" value="1"/>
</dbReference>
<dbReference type="Pfam" id="PF08240">
    <property type="entry name" value="ADH_N"/>
    <property type="match status" value="1"/>
</dbReference>
<evidence type="ECO:0000259" key="2">
    <source>
        <dbReference type="SMART" id="SM00829"/>
    </source>
</evidence>
<keyword evidence="4" id="KW-1185">Reference proteome</keyword>
<dbReference type="InterPro" id="IPR020843">
    <property type="entry name" value="ER"/>
</dbReference>
<dbReference type="SMART" id="SM00829">
    <property type="entry name" value="PKS_ER"/>
    <property type="match status" value="1"/>
</dbReference>
<proteinExistence type="predicted"/>
<sequence>MSRAALYDRTGDPDVLYIGEVADAAPGPGKVAVRVRAAGLNPFDAKVRGGFIPTRAAFPRRIGGDLAGTVEAVGDGAVYWDGSPVTVGDEVLGRAAGAVGERVLASASELTRRPEGLPAEVAGGLDVAALTALSCRVTVPVDESDTVLVGGAAGAVGFIAAQLARAAGARVVGTASPRNHDLLRSVGIEPVAYGDDLAARLGEFAPFTAVYDCHGRDALDAGVELGVPVGRMVAIAAYGAGEKLGVHEAERSARTAENLAWIAEDIVAGRIVAPVAATYPLDDVVAAFAALEGAHAPGKIVVIP</sequence>
<protein>
    <submittedName>
        <fullName evidence="3">NADP-dependent oxidoreductase</fullName>
    </submittedName>
</protein>
<dbReference type="AlphaFoldDB" id="A0A5N0TBW5"/>
<accession>A0A5N0TBW5</accession>
<feature type="domain" description="Enoyl reductase (ER)" evidence="2">
    <location>
        <begin position="11"/>
        <end position="302"/>
    </location>
</feature>
<dbReference type="InterPro" id="IPR011032">
    <property type="entry name" value="GroES-like_sf"/>
</dbReference>
<evidence type="ECO:0000256" key="1">
    <source>
        <dbReference type="ARBA" id="ARBA00022857"/>
    </source>
</evidence>
<comment type="caution">
    <text evidence="3">The sequence shown here is derived from an EMBL/GenBank/DDBJ whole genome shotgun (WGS) entry which is preliminary data.</text>
</comment>
<dbReference type="GO" id="GO:0016491">
    <property type="term" value="F:oxidoreductase activity"/>
    <property type="evidence" value="ECO:0007669"/>
    <property type="project" value="InterPro"/>
</dbReference>
<evidence type="ECO:0000313" key="3">
    <source>
        <dbReference type="EMBL" id="KAA9132158.1"/>
    </source>
</evidence>
<gene>
    <name evidence="3" type="ORF">F6B40_10570</name>
</gene>
<dbReference type="Pfam" id="PF13602">
    <property type="entry name" value="ADH_zinc_N_2"/>
    <property type="match status" value="1"/>
</dbReference>
<dbReference type="SUPFAM" id="SSF50129">
    <property type="entry name" value="GroES-like"/>
    <property type="match status" value="1"/>
</dbReference>
<keyword evidence="1" id="KW-0521">NADP</keyword>
<name>A0A5N0TBW5_9MICO</name>
<dbReference type="Proteomes" id="UP000326838">
    <property type="component" value="Unassembled WGS sequence"/>
</dbReference>
<dbReference type="InterPro" id="IPR036291">
    <property type="entry name" value="NAD(P)-bd_dom_sf"/>
</dbReference>